<evidence type="ECO:0000313" key="2">
    <source>
        <dbReference type="EMBL" id="CAA9387825.1"/>
    </source>
</evidence>
<dbReference type="AlphaFoldDB" id="A0A6J4NHA7"/>
<feature type="non-terminal residue" evidence="2">
    <location>
        <position position="151"/>
    </location>
</feature>
<organism evidence="2">
    <name type="scientific">uncultured Chloroflexia bacterium</name>
    <dbReference type="NCBI Taxonomy" id="1672391"/>
    <lineage>
        <taxon>Bacteria</taxon>
        <taxon>Bacillati</taxon>
        <taxon>Chloroflexota</taxon>
        <taxon>Chloroflexia</taxon>
        <taxon>environmental samples</taxon>
    </lineage>
</organism>
<evidence type="ECO:0000259" key="1">
    <source>
        <dbReference type="Pfam" id="PF13546"/>
    </source>
</evidence>
<sequence length="151" mass="17386">MRNLPMAIIHVLRQFETVFSERVWDYAKVLIVGAILAPGIRTVTGALRVLGLHNDTQFQNYHRVLNRASWSSRSLSRILLRLLVRTFLPPEAPLVVGLDEHIERRRGARIAAKGIYRDAVRSSRAFFVKTSGLRWVSMMLLTPIPWAKRVW</sequence>
<protein>
    <recommendedName>
        <fullName evidence="1">Transposase IS701-like DDE domain-containing protein</fullName>
    </recommendedName>
</protein>
<gene>
    <name evidence="2" type="ORF">AVDCRST_MAG93-9564</name>
</gene>
<reference evidence="2" key="1">
    <citation type="submission" date="2020-02" db="EMBL/GenBank/DDBJ databases">
        <authorList>
            <person name="Meier V. D."/>
        </authorList>
    </citation>
    <scope>NUCLEOTIDE SEQUENCE</scope>
    <source>
        <strain evidence="2">AVDCRST_MAG93</strain>
    </source>
</reference>
<feature type="domain" description="Transposase IS701-like DDE" evidence="1">
    <location>
        <begin position="16"/>
        <end position="147"/>
    </location>
</feature>
<name>A0A6J4NHA7_9CHLR</name>
<proteinExistence type="predicted"/>
<accession>A0A6J4NHA7</accession>
<dbReference type="EMBL" id="CADCTR010003211">
    <property type="protein sequence ID" value="CAA9387825.1"/>
    <property type="molecule type" value="Genomic_DNA"/>
</dbReference>
<dbReference type="InterPro" id="IPR038721">
    <property type="entry name" value="IS701-like_DDE_dom"/>
</dbReference>
<dbReference type="Pfam" id="PF13546">
    <property type="entry name" value="DDE_5"/>
    <property type="match status" value="1"/>
</dbReference>